<name>H3KG75_9BURK</name>
<comment type="similarity">
    <text evidence="12">Belongs to the tetrahydrofolate dehydrogenase/cyclohydrolase family.</text>
</comment>
<dbReference type="GO" id="GO:0009086">
    <property type="term" value="P:methionine biosynthetic process"/>
    <property type="evidence" value="ECO:0007669"/>
    <property type="project" value="UniProtKB-KW"/>
</dbReference>
<accession>H3KG75</accession>
<comment type="pathway">
    <text evidence="1 12">One-carbon metabolism; tetrahydrofolate interconversion.</text>
</comment>
<dbReference type="AlphaFoldDB" id="H3KG75"/>
<evidence type="ECO:0000313" key="15">
    <source>
        <dbReference type="EMBL" id="EHY30879.1"/>
    </source>
</evidence>
<proteinExistence type="inferred from homology"/>
<dbReference type="GO" id="GO:0006164">
    <property type="term" value="P:purine nucleotide biosynthetic process"/>
    <property type="evidence" value="ECO:0007669"/>
    <property type="project" value="UniProtKB-KW"/>
</dbReference>
<dbReference type="PANTHER" id="PTHR48099:SF5">
    <property type="entry name" value="C-1-TETRAHYDROFOLATE SYNTHASE, CYTOPLASMIC"/>
    <property type="match status" value="1"/>
</dbReference>
<feature type="domain" description="Tetrahydrofolate dehydrogenase/cyclohydrolase NAD(P)-binding" evidence="14">
    <location>
        <begin position="136"/>
        <end position="276"/>
    </location>
</feature>
<keyword evidence="16" id="KW-1185">Reference proteome</keyword>
<evidence type="ECO:0000256" key="11">
    <source>
        <dbReference type="ARBA" id="ARBA00023268"/>
    </source>
</evidence>
<dbReference type="Proteomes" id="UP000004956">
    <property type="component" value="Unassembled WGS sequence"/>
</dbReference>
<dbReference type="SUPFAM" id="SSF51735">
    <property type="entry name" value="NAD(P)-binding Rossmann-fold domains"/>
    <property type="match status" value="1"/>
</dbReference>
<comment type="caution">
    <text evidence="15">The sequence shown here is derived from an EMBL/GenBank/DDBJ whole genome shotgun (WGS) entry which is preliminary data.</text>
</comment>
<dbReference type="GO" id="GO:0004477">
    <property type="term" value="F:methenyltetrahydrofolate cyclohydrolase activity"/>
    <property type="evidence" value="ECO:0007669"/>
    <property type="project" value="UniProtKB-UniRule"/>
</dbReference>
<dbReference type="HOGENOM" id="CLU_034045_2_1_4"/>
<keyword evidence="4 12" id="KW-0028">Amino-acid biosynthesis</keyword>
<dbReference type="EC" id="1.5.1.5" evidence="12"/>
<dbReference type="Pfam" id="PF00763">
    <property type="entry name" value="THF_DHG_CYH"/>
    <property type="match status" value="1"/>
</dbReference>
<evidence type="ECO:0000256" key="2">
    <source>
        <dbReference type="ARBA" id="ARBA00011738"/>
    </source>
</evidence>
<evidence type="ECO:0000259" key="13">
    <source>
        <dbReference type="Pfam" id="PF00763"/>
    </source>
</evidence>
<dbReference type="OrthoDB" id="9803580at2"/>
<dbReference type="PATRIC" id="fig|762967.3.peg.1381"/>
<evidence type="ECO:0000256" key="6">
    <source>
        <dbReference type="ARBA" id="ARBA00022801"/>
    </source>
</evidence>
<dbReference type="EMBL" id="AFBQ01000261">
    <property type="protein sequence ID" value="EHY30879.1"/>
    <property type="molecule type" value="Genomic_DNA"/>
</dbReference>
<dbReference type="Gene3D" id="3.40.50.720">
    <property type="entry name" value="NAD(P)-binding Rossmann-like Domain"/>
    <property type="match status" value="1"/>
</dbReference>
<comment type="caution">
    <text evidence="12">Lacks conserved residue(s) required for the propagation of feature annotation.</text>
</comment>
<dbReference type="EC" id="3.5.4.9" evidence="12"/>
<dbReference type="GO" id="GO:0004488">
    <property type="term" value="F:methylenetetrahydrofolate dehydrogenase (NADP+) activity"/>
    <property type="evidence" value="ECO:0007669"/>
    <property type="project" value="UniProtKB-UniRule"/>
</dbReference>
<dbReference type="HAMAP" id="MF_01576">
    <property type="entry name" value="THF_DHG_CYH"/>
    <property type="match status" value="1"/>
</dbReference>
<dbReference type="FunFam" id="3.40.50.10860:FF:000005">
    <property type="entry name" value="C-1-tetrahydrofolate synthase, cytoplasmic, putative"/>
    <property type="match status" value="1"/>
</dbReference>
<keyword evidence="3 12" id="KW-0554">One-carbon metabolism</keyword>
<keyword evidence="7 12" id="KW-0521">NADP</keyword>
<dbReference type="FunFam" id="3.40.50.720:FF:000094">
    <property type="entry name" value="Bifunctional protein FolD"/>
    <property type="match status" value="1"/>
</dbReference>
<evidence type="ECO:0000256" key="8">
    <source>
        <dbReference type="ARBA" id="ARBA00023002"/>
    </source>
</evidence>
<dbReference type="PANTHER" id="PTHR48099">
    <property type="entry name" value="C-1-TETRAHYDROFOLATE SYNTHASE, CYTOPLASMIC-RELATED"/>
    <property type="match status" value="1"/>
</dbReference>
<dbReference type="Gene3D" id="3.40.50.10860">
    <property type="entry name" value="Leucine Dehydrogenase, chain A, domain 1"/>
    <property type="match status" value="1"/>
</dbReference>
<protein>
    <recommendedName>
        <fullName evidence="12">Bifunctional protein FolD</fullName>
    </recommendedName>
    <domain>
        <recommendedName>
            <fullName evidence="12">Methylenetetrahydrofolate dehydrogenase</fullName>
            <ecNumber evidence="12">1.5.1.5</ecNumber>
        </recommendedName>
    </domain>
    <domain>
        <recommendedName>
            <fullName evidence="12">Methenyltetrahydrofolate cyclohydrolase</fullName>
            <ecNumber evidence="12">3.5.4.9</ecNumber>
        </recommendedName>
    </domain>
</protein>
<dbReference type="InterPro" id="IPR020867">
    <property type="entry name" value="THF_DH/CycHdrlase_CS"/>
</dbReference>
<comment type="catalytic activity">
    <reaction evidence="12">
        <text>(6R)-5,10-methenyltetrahydrofolate + H2O = (6R)-10-formyltetrahydrofolate + H(+)</text>
        <dbReference type="Rhea" id="RHEA:23700"/>
        <dbReference type="ChEBI" id="CHEBI:15377"/>
        <dbReference type="ChEBI" id="CHEBI:15378"/>
        <dbReference type="ChEBI" id="CHEBI:57455"/>
        <dbReference type="ChEBI" id="CHEBI:195366"/>
        <dbReference type="EC" id="3.5.4.9"/>
    </reaction>
</comment>
<keyword evidence="6 12" id="KW-0378">Hydrolase</keyword>
<dbReference type="InterPro" id="IPR036291">
    <property type="entry name" value="NAD(P)-bd_dom_sf"/>
</dbReference>
<feature type="binding site" evidence="12">
    <location>
        <begin position="162"/>
        <end position="164"/>
    </location>
    <ligand>
        <name>NADP(+)</name>
        <dbReference type="ChEBI" id="CHEBI:58349"/>
    </ligand>
</feature>
<dbReference type="GO" id="GO:0000105">
    <property type="term" value="P:L-histidine biosynthetic process"/>
    <property type="evidence" value="ECO:0007669"/>
    <property type="project" value="UniProtKB-KW"/>
</dbReference>
<comment type="catalytic activity">
    <reaction evidence="12">
        <text>(6R)-5,10-methylene-5,6,7,8-tetrahydrofolate + NADP(+) = (6R)-5,10-methenyltetrahydrofolate + NADPH</text>
        <dbReference type="Rhea" id="RHEA:22812"/>
        <dbReference type="ChEBI" id="CHEBI:15636"/>
        <dbReference type="ChEBI" id="CHEBI:57455"/>
        <dbReference type="ChEBI" id="CHEBI:57783"/>
        <dbReference type="ChEBI" id="CHEBI:58349"/>
        <dbReference type="EC" id="1.5.1.5"/>
    </reaction>
</comment>
<dbReference type="GO" id="GO:0005829">
    <property type="term" value="C:cytosol"/>
    <property type="evidence" value="ECO:0007669"/>
    <property type="project" value="TreeGrafter"/>
</dbReference>
<evidence type="ECO:0000313" key="16">
    <source>
        <dbReference type="Proteomes" id="UP000004956"/>
    </source>
</evidence>
<evidence type="ECO:0000256" key="12">
    <source>
        <dbReference type="HAMAP-Rule" id="MF_01576"/>
    </source>
</evidence>
<dbReference type="PROSITE" id="PS00767">
    <property type="entry name" value="THF_DHG_CYH_2"/>
    <property type="match status" value="1"/>
</dbReference>
<keyword evidence="11 12" id="KW-0511">Multifunctional enzyme</keyword>
<comment type="subunit">
    <text evidence="2 12">Homodimer.</text>
</comment>
<dbReference type="GO" id="GO:0035999">
    <property type="term" value="P:tetrahydrofolate interconversion"/>
    <property type="evidence" value="ECO:0007669"/>
    <property type="project" value="UniProtKB-UniRule"/>
</dbReference>
<evidence type="ECO:0000259" key="14">
    <source>
        <dbReference type="Pfam" id="PF02882"/>
    </source>
</evidence>
<dbReference type="NCBIfam" id="NF010783">
    <property type="entry name" value="PRK14186.1"/>
    <property type="match status" value="1"/>
</dbReference>
<keyword evidence="10 12" id="KW-0486">Methionine biosynthesis</keyword>
<organism evidence="15 16">
    <name type="scientific">Sutterella parvirubra YIT 11816</name>
    <dbReference type="NCBI Taxonomy" id="762967"/>
    <lineage>
        <taxon>Bacteria</taxon>
        <taxon>Pseudomonadati</taxon>
        <taxon>Pseudomonadota</taxon>
        <taxon>Betaproteobacteria</taxon>
        <taxon>Burkholderiales</taxon>
        <taxon>Sutterellaceae</taxon>
        <taxon>Sutterella</taxon>
    </lineage>
</organism>
<keyword evidence="5 12" id="KW-0658">Purine biosynthesis</keyword>
<dbReference type="STRING" id="762967.HMPREF9440_01754"/>
<evidence type="ECO:0000256" key="4">
    <source>
        <dbReference type="ARBA" id="ARBA00022605"/>
    </source>
</evidence>
<dbReference type="RefSeq" id="WP_008542844.1">
    <property type="nucleotide sequence ID" value="NZ_JH604988.1"/>
</dbReference>
<comment type="function">
    <text evidence="12">Catalyzes the oxidation of 5,10-methylenetetrahydrofolate to 5,10-methenyltetrahydrofolate and then the hydrolysis of 5,10-methenyltetrahydrofolate to 10-formyltetrahydrofolate.</text>
</comment>
<dbReference type="InterPro" id="IPR020631">
    <property type="entry name" value="THF_DH/CycHdrlase_NAD-bd_dom"/>
</dbReference>
<sequence>MTAQLIDGKALARSMEAKLAERIRALPRKPVLAVLLVGEDPASRVYVRNKVLACERTGIESRSVHLPETATEEDVIRQVRAWNEDPTVDGILVQLPLPRGIDAQRVIETVALEKDVDGFHVGSAGALMTGREGFRPCTPSGVMEMLESIGYELRGKHALVIGRSNIVGKPMAMMLLEKDATVTVAHSRTPNTKELALAADVIVAAAGRADLVTADMVKPGAVVIDVGMNRRPDGRLCGDVADDVRDAAGWLTPVPGGVGPMTIAMLLVNTVRSAEMRLGAK</sequence>
<evidence type="ECO:0000256" key="5">
    <source>
        <dbReference type="ARBA" id="ARBA00022755"/>
    </source>
</evidence>
<dbReference type="Pfam" id="PF02882">
    <property type="entry name" value="THF_DHG_CYH_C"/>
    <property type="match status" value="1"/>
</dbReference>
<evidence type="ECO:0000256" key="1">
    <source>
        <dbReference type="ARBA" id="ARBA00004777"/>
    </source>
</evidence>
<dbReference type="InterPro" id="IPR000672">
    <property type="entry name" value="THF_DH/CycHdrlase"/>
</dbReference>
<feature type="domain" description="Tetrahydrofolate dehydrogenase/cyclohydrolase catalytic" evidence="13">
    <location>
        <begin position="6"/>
        <end position="117"/>
    </location>
</feature>
<dbReference type="PRINTS" id="PR00085">
    <property type="entry name" value="THFDHDRGNASE"/>
</dbReference>
<evidence type="ECO:0000256" key="9">
    <source>
        <dbReference type="ARBA" id="ARBA00023102"/>
    </source>
</evidence>
<evidence type="ECO:0000256" key="3">
    <source>
        <dbReference type="ARBA" id="ARBA00022563"/>
    </source>
</evidence>
<evidence type="ECO:0000256" key="10">
    <source>
        <dbReference type="ARBA" id="ARBA00023167"/>
    </source>
</evidence>
<keyword evidence="8 12" id="KW-0560">Oxidoreductase</keyword>
<gene>
    <name evidence="12" type="primary">folD</name>
    <name evidence="15" type="ORF">HMPREF9440_01754</name>
</gene>
<reference evidence="15 16" key="1">
    <citation type="submission" date="2011-11" db="EMBL/GenBank/DDBJ databases">
        <authorList>
            <person name="Weinstock G."/>
            <person name="Sodergren E."/>
            <person name="Clifton S."/>
            <person name="Fulton L."/>
            <person name="Fulton B."/>
            <person name="Courtney L."/>
            <person name="Fronick C."/>
            <person name="Harrison M."/>
            <person name="Strong C."/>
            <person name="Farmer C."/>
            <person name="Delahaunty K."/>
            <person name="Markovic C."/>
            <person name="Hall O."/>
            <person name="Minx P."/>
            <person name="Tomlinson C."/>
            <person name="Mitreva M."/>
            <person name="Hou S."/>
            <person name="Chen J."/>
            <person name="Wollam A."/>
            <person name="Pepin K.H."/>
            <person name="Johnson M."/>
            <person name="Bhonagiri V."/>
            <person name="Zhang X."/>
            <person name="Suruliraj S."/>
            <person name="Warren W."/>
            <person name="Chinwalla A."/>
            <person name="Mardis E.R."/>
            <person name="Wilson R.K."/>
        </authorList>
    </citation>
    <scope>NUCLEOTIDE SEQUENCE [LARGE SCALE GENOMIC DNA]</scope>
    <source>
        <strain evidence="15 16">YIT 11816</strain>
    </source>
</reference>
<dbReference type="CDD" id="cd01080">
    <property type="entry name" value="NAD_bind_m-THF_DH_Cyclohyd"/>
    <property type="match status" value="1"/>
</dbReference>
<dbReference type="InterPro" id="IPR020630">
    <property type="entry name" value="THF_DH/CycHdrlase_cat_dom"/>
</dbReference>
<keyword evidence="9 12" id="KW-0368">Histidine biosynthesis</keyword>
<evidence type="ECO:0000256" key="7">
    <source>
        <dbReference type="ARBA" id="ARBA00022857"/>
    </source>
</evidence>
<dbReference type="InterPro" id="IPR046346">
    <property type="entry name" value="Aminoacid_DH-like_N_sf"/>
</dbReference>
<dbReference type="UniPathway" id="UPA00193"/>
<dbReference type="SUPFAM" id="SSF53223">
    <property type="entry name" value="Aminoacid dehydrogenase-like, N-terminal domain"/>
    <property type="match status" value="1"/>
</dbReference>